<reference evidence="1 2" key="1">
    <citation type="submission" date="2015-05" db="EMBL/GenBank/DDBJ databases">
        <title>Genome sequences of Pluralibacter gergoviae.</title>
        <authorList>
            <person name="Greninger A.L."/>
            <person name="Miller S."/>
        </authorList>
    </citation>
    <scope>NUCLEOTIDE SEQUENCE [LARGE SCALE GENOMIC DNA]</scope>
    <source>
        <strain evidence="1 2">JS81F13</strain>
    </source>
</reference>
<gene>
    <name evidence="1" type="ORF">ABW06_13100</name>
</gene>
<dbReference type="Proteomes" id="UP000036196">
    <property type="component" value="Unassembled WGS sequence"/>
</dbReference>
<evidence type="ECO:0000313" key="2">
    <source>
        <dbReference type="Proteomes" id="UP000036196"/>
    </source>
</evidence>
<keyword evidence="2" id="KW-1185">Reference proteome</keyword>
<sequence>MPPDGAVEQRLDDGRHRLRQFLNGMEDGYRAVGLLFPAIGAIEPVFREPQLAGGRLFPDVALFAQPGPEVDLLKRIAAELWAPIVSEAWESLLIRMPD</sequence>
<dbReference type="AlphaFoldDB" id="A0A0J5LV40"/>
<dbReference type="PATRIC" id="fig|61647.15.peg.775"/>
<dbReference type="EMBL" id="LDZF01000012">
    <property type="protein sequence ID" value="KMK13236.1"/>
    <property type="molecule type" value="Genomic_DNA"/>
</dbReference>
<accession>A0A0J5LV40</accession>
<organism evidence="1 2">
    <name type="scientific">Pluralibacter gergoviae</name>
    <name type="common">Enterobacter gergoviae</name>
    <dbReference type="NCBI Taxonomy" id="61647"/>
    <lineage>
        <taxon>Bacteria</taxon>
        <taxon>Pseudomonadati</taxon>
        <taxon>Pseudomonadota</taxon>
        <taxon>Gammaproteobacteria</taxon>
        <taxon>Enterobacterales</taxon>
        <taxon>Enterobacteriaceae</taxon>
        <taxon>Pluralibacter</taxon>
    </lineage>
</organism>
<comment type="caution">
    <text evidence="1">The sequence shown here is derived from an EMBL/GenBank/DDBJ whole genome shotgun (WGS) entry which is preliminary data.</text>
</comment>
<name>A0A0J5LV40_PLUGE</name>
<evidence type="ECO:0000313" key="1">
    <source>
        <dbReference type="EMBL" id="KMK13236.1"/>
    </source>
</evidence>
<protein>
    <submittedName>
        <fullName evidence="1">Uncharacterized protein</fullName>
    </submittedName>
</protein>
<proteinExistence type="predicted"/>